<feature type="domain" description="MADS-box" evidence="7">
    <location>
        <begin position="1"/>
        <end position="38"/>
    </location>
</feature>
<organism evidence="8 9">
    <name type="scientific">Gossypium anomalum</name>
    <dbReference type="NCBI Taxonomy" id="47600"/>
    <lineage>
        <taxon>Eukaryota</taxon>
        <taxon>Viridiplantae</taxon>
        <taxon>Streptophyta</taxon>
        <taxon>Embryophyta</taxon>
        <taxon>Tracheophyta</taxon>
        <taxon>Spermatophyta</taxon>
        <taxon>Magnoliopsida</taxon>
        <taxon>eudicotyledons</taxon>
        <taxon>Gunneridae</taxon>
        <taxon>Pentapetalae</taxon>
        <taxon>rosids</taxon>
        <taxon>malvids</taxon>
        <taxon>Malvales</taxon>
        <taxon>Malvaceae</taxon>
        <taxon>Malvoideae</taxon>
        <taxon>Gossypium</taxon>
    </lineage>
</organism>
<name>A0A8J5YRN9_9ROSI</name>
<dbReference type="InterPro" id="IPR036879">
    <property type="entry name" value="TF_MADSbox_sf"/>
</dbReference>
<reference evidence="8 9" key="1">
    <citation type="journal article" date="2021" name="bioRxiv">
        <title>The Gossypium anomalum genome as a resource for cotton improvement and evolutionary analysis of hybrid incompatibility.</title>
        <authorList>
            <person name="Grover C.E."/>
            <person name="Yuan D."/>
            <person name="Arick M.A."/>
            <person name="Miller E.R."/>
            <person name="Hu G."/>
            <person name="Peterson D.G."/>
            <person name="Wendel J.F."/>
            <person name="Udall J.A."/>
        </authorList>
    </citation>
    <scope>NUCLEOTIDE SEQUENCE [LARGE SCALE GENOMIC DNA]</scope>
    <source>
        <strain evidence="8">JFW-Udall</strain>
        <tissue evidence="8">Leaf</tissue>
    </source>
</reference>
<dbReference type="EMBL" id="JAHUZN010000006">
    <property type="protein sequence ID" value="KAG8491369.1"/>
    <property type="molecule type" value="Genomic_DNA"/>
</dbReference>
<keyword evidence="9" id="KW-1185">Reference proteome</keyword>
<dbReference type="AlphaFoldDB" id="A0A8J5YRN9"/>
<dbReference type="GO" id="GO:0046983">
    <property type="term" value="F:protein dimerization activity"/>
    <property type="evidence" value="ECO:0007669"/>
    <property type="project" value="InterPro"/>
</dbReference>
<sequence>MGRRKLKIQRLEDMKARQAKYSKQKRGTLKKAKYCAMLKLFFYSLHPQINQPFLLVKTPMAYITFFRKSLNMPFVECKERKAYTMEKFYVNWESKFDPLSLPCNKNVDTLELYEDQLQKLKDKLSKKSKILRDWKNPENVEDLNQIKFMEDYLIASLNGFRNRKNQLAMEEQSREGYLEVGLLISMKLFTYLSTTGKENLDI</sequence>
<accession>A0A8J5YRN9</accession>
<dbReference type="PRINTS" id="PR00404">
    <property type="entry name" value="MADSDOMAIN"/>
</dbReference>
<keyword evidence="3" id="KW-0238">DNA-binding</keyword>
<gene>
    <name evidence="8" type="ORF">CXB51_014509</name>
</gene>
<evidence type="ECO:0000256" key="4">
    <source>
        <dbReference type="ARBA" id="ARBA00023163"/>
    </source>
</evidence>
<comment type="subcellular location">
    <subcellularLocation>
        <location evidence="1">Nucleus</location>
    </subcellularLocation>
</comment>
<feature type="coiled-coil region" evidence="6">
    <location>
        <begin position="103"/>
        <end position="130"/>
    </location>
</feature>
<protein>
    <recommendedName>
        <fullName evidence="7">MADS-box domain-containing protein</fullName>
    </recommendedName>
</protein>
<dbReference type="GO" id="GO:0005634">
    <property type="term" value="C:nucleus"/>
    <property type="evidence" value="ECO:0007669"/>
    <property type="project" value="UniProtKB-SubCell"/>
</dbReference>
<keyword evidence="4" id="KW-0804">Transcription</keyword>
<evidence type="ECO:0000259" key="7">
    <source>
        <dbReference type="PROSITE" id="PS50066"/>
    </source>
</evidence>
<keyword evidence="5" id="KW-0539">Nucleus</keyword>
<proteinExistence type="predicted"/>
<dbReference type="Proteomes" id="UP000701853">
    <property type="component" value="Chromosome 6"/>
</dbReference>
<dbReference type="OrthoDB" id="1898716at2759"/>
<evidence type="ECO:0000256" key="6">
    <source>
        <dbReference type="SAM" id="Coils"/>
    </source>
</evidence>
<evidence type="ECO:0000256" key="5">
    <source>
        <dbReference type="ARBA" id="ARBA00023242"/>
    </source>
</evidence>
<evidence type="ECO:0000256" key="3">
    <source>
        <dbReference type="ARBA" id="ARBA00023125"/>
    </source>
</evidence>
<dbReference type="GO" id="GO:0003677">
    <property type="term" value="F:DNA binding"/>
    <property type="evidence" value="ECO:0007669"/>
    <property type="project" value="UniProtKB-KW"/>
</dbReference>
<keyword evidence="6" id="KW-0175">Coiled coil</keyword>
<evidence type="ECO:0000256" key="1">
    <source>
        <dbReference type="ARBA" id="ARBA00004123"/>
    </source>
</evidence>
<dbReference type="SUPFAM" id="SSF55455">
    <property type="entry name" value="SRF-like"/>
    <property type="match status" value="1"/>
</dbReference>
<evidence type="ECO:0000313" key="9">
    <source>
        <dbReference type="Proteomes" id="UP000701853"/>
    </source>
</evidence>
<evidence type="ECO:0000313" key="8">
    <source>
        <dbReference type="EMBL" id="KAG8491369.1"/>
    </source>
</evidence>
<dbReference type="InterPro" id="IPR002100">
    <property type="entry name" value="TF_MADSbox"/>
</dbReference>
<dbReference type="PROSITE" id="PS50066">
    <property type="entry name" value="MADS_BOX_2"/>
    <property type="match status" value="1"/>
</dbReference>
<comment type="caution">
    <text evidence="8">The sequence shown here is derived from an EMBL/GenBank/DDBJ whole genome shotgun (WGS) entry which is preliminary data.</text>
</comment>
<evidence type="ECO:0000256" key="2">
    <source>
        <dbReference type="ARBA" id="ARBA00023015"/>
    </source>
</evidence>
<keyword evidence="2" id="KW-0805">Transcription regulation</keyword>